<evidence type="ECO:0000313" key="1">
    <source>
        <dbReference type="EMBL" id="EPS96590.1"/>
    </source>
</evidence>
<gene>
    <name evidence="1" type="ORF">FOMPIDRAFT_1130245</name>
</gene>
<keyword evidence="2" id="KW-1185">Reference proteome</keyword>
<protein>
    <submittedName>
        <fullName evidence="1">Uncharacterized protein</fullName>
    </submittedName>
</protein>
<dbReference type="GO" id="GO:0003676">
    <property type="term" value="F:nucleic acid binding"/>
    <property type="evidence" value="ECO:0007669"/>
    <property type="project" value="InterPro"/>
</dbReference>
<dbReference type="OrthoDB" id="2732387at2759"/>
<sequence>MGKHLHTAAGDKLCNWPRHLNTELRALRTTVLQVMGYTPYYLLYSKQWPLPFDLIDCTWFRLKWDKVQMTEDLLITHLQQIKHQLHAEACTAHRVRQVQARNLGACP</sequence>
<proteinExistence type="predicted"/>
<evidence type="ECO:0000313" key="2">
    <source>
        <dbReference type="Proteomes" id="UP000015241"/>
    </source>
</evidence>
<dbReference type="AlphaFoldDB" id="S8F4E6"/>
<dbReference type="InterPro" id="IPR036397">
    <property type="entry name" value="RNaseH_sf"/>
</dbReference>
<name>S8F4E6_FOMSC</name>
<dbReference type="STRING" id="743788.S8F4E6"/>
<dbReference type="HOGENOM" id="CLU_2210087_0_0_1"/>
<organism evidence="1 2">
    <name type="scientific">Fomitopsis schrenkii</name>
    <name type="common">Brown rot fungus</name>
    <dbReference type="NCBI Taxonomy" id="2126942"/>
    <lineage>
        <taxon>Eukaryota</taxon>
        <taxon>Fungi</taxon>
        <taxon>Dikarya</taxon>
        <taxon>Basidiomycota</taxon>
        <taxon>Agaricomycotina</taxon>
        <taxon>Agaricomycetes</taxon>
        <taxon>Polyporales</taxon>
        <taxon>Fomitopsis</taxon>
    </lineage>
</organism>
<accession>S8F4E6</accession>
<dbReference type="Gene3D" id="3.30.420.10">
    <property type="entry name" value="Ribonuclease H-like superfamily/Ribonuclease H"/>
    <property type="match status" value="1"/>
</dbReference>
<reference evidence="1 2" key="1">
    <citation type="journal article" date="2012" name="Science">
        <title>The Paleozoic origin of enzymatic lignin decomposition reconstructed from 31 fungal genomes.</title>
        <authorList>
            <person name="Floudas D."/>
            <person name="Binder M."/>
            <person name="Riley R."/>
            <person name="Barry K."/>
            <person name="Blanchette R.A."/>
            <person name="Henrissat B."/>
            <person name="Martinez A.T."/>
            <person name="Otillar R."/>
            <person name="Spatafora J.W."/>
            <person name="Yadav J.S."/>
            <person name="Aerts A."/>
            <person name="Benoit I."/>
            <person name="Boyd A."/>
            <person name="Carlson A."/>
            <person name="Copeland A."/>
            <person name="Coutinho P.M."/>
            <person name="de Vries R.P."/>
            <person name="Ferreira P."/>
            <person name="Findley K."/>
            <person name="Foster B."/>
            <person name="Gaskell J."/>
            <person name="Glotzer D."/>
            <person name="Gorecki P."/>
            <person name="Heitman J."/>
            <person name="Hesse C."/>
            <person name="Hori C."/>
            <person name="Igarashi K."/>
            <person name="Jurgens J.A."/>
            <person name="Kallen N."/>
            <person name="Kersten P."/>
            <person name="Kohler A."/>
            <person name="Kuees U."/>
            <person name="Kumar T.K.A."/>
            <person name="Kuo A."/>
            <person name="LaButti K."/>
            <person name="Larrondo L.F."/>
            <person name="Lindquist E."/>
            <person name="Ling A."/>
            <person name="Lombard V."/>
            <person name="Lucas S."/>
            <person name="Lundell T."/>
            <person name="Martin R."/>
            <person name="McLaughlin D.J."/>
            <person name="Morgenstern I."/>
            <person name="Morin E."/>
            <person name="Murat C."/>
            <person name="Nagy L.G."/>
            <person name="Nolan M."/>
            <person name="Ohm R.A."/>
            <person name="Patyshakuliyeva A."/>
            <person name="Rokas A."/>
            <person name="Ruiz-Duenas F.J."/>
            <person name="Sabat G."/>
            <person name="Salamov A."/>
            <person name="Samejima M."/>
            <person name="Schmutz J."/>
            <person name="Slot J.C."/>
            <person name="St John F."/>
            <person name="Stenlid J."/>
            <person name="Sun H."/>
            <person name="Sun S."/>
            <person name="Syed K."/>
            <person name="Tsang A."/>
            <person name="Wiebenga A."/>
            <person name="Young D."/>
            <person name="Pisabarro A."/>
            <person name="Eastwood D.C."/>
            <person name="Martin F."/>
            <person name="Cullen D."/>
            <person name="Grigoriev I.V."/>
            <person name="Hibbett D.S."/>
        </authorList>
    </citation>
    <scope>NUCLEOTIDE SEQUENCE</scope>
    <source>
        <strain evidence="2">FP-58527</strain>
    </source>
</reference>
<dbReference type="Proteomes" id="UP000015241">
    <property type="component" value="Unassembled WGS sequence"/>
</dbReference>
<dbReference type="EMBL" id="KE504187">
    <property type="protein sequence ID" value="EPS96590.1"/>
    <property type="molecule type" value="Genomic_DNA"/>
</dbReference>
<dbReference type="InParanoid" id="S8F4E6"/>